<gene>
    <name evidence="1" type="ORF">RU86_GL002284</name>
</gene>
<organism evidence="1 2">
    <name type="scientific">Pseudolactococcus piscium</name>
    <dbReference type="NCBI Taxonomy" id="1364"/>
    <lineage>
        <taxon>Bacteria</taxon>
        <taxon>Bacillati</taxon>
        <taxon>Bacillota</taxon>
        <taxon>Bacilli</taxon>
        <taxon>Lactobacillales</taxon>
        <taxon>Streptococcaceae</taxon>
        <taxon>Pseudolactococcus</taxon>
    </lineage>
</organism>
<reference evidence="1 2" key="1">
    <citation type="submission" date="2014-12" db="EMBL/GenBank/DDBJ databases">
        <title>Draft genome sequences of 10 type strains of Lactococcus.</title>
        <authorList>
            <person name="Sun Z."/>
            <person name="Zhong Z."/>
            <person name="Liu W."/>
            <person name="Zhang W."/>
            <person name="Zhang H."/>
        </authorList>
    </citation>
    <scope>NUCLEOTIDE SEQUENCE [LARGE SCALE GENOMIC DNA]</scope>
    <source>
        <strain evidence="1 2">DSM 6634</strain>
    </source>
</reference>
<dbReference type="InterPro" id="IPR021512">
    <property type="entry name" value="DUF3173"/>
</dbReference>
<dbReference type="Pfam" id="PF11372">
    <property type="entry name" value="DUF3173"/>
    <property type="match status" value="1"/>
</dbReference>
<protein>
    <recommendedName>
        <fullName evidence="3">DUF3173 domain-containing protein</fullName>
    </recommendedName>
</protein>
<sequence>MDNSTVVTKDDLVALGFKTGTAYNIIKQAKYLMINKGFTFYENRRLGAVPRSAVEEILGMELGIKIVKN</sequence>
<proteinExistence type="predicted"/>
<accession>A0A2A5S024</accession>
<dbReference type="Proteomes" id="UP000218282">
    <property type="component" value="Unassembled WGS sequence"/>
</dbReference>
<evidence type="ECO:0000313" key="1">
    <source>
        <dbReference type="EMBL" id="PCS06841.1"/>
    </source>
</evidence>
<name>A0A2A5S024_9LACT</name>
<keyword evidence="2" id="KW-1185">Reference proteome</keyword>
<dbReference type="EMBL" id="JXJW01000009">
    <property type="protein sequence ID" value="PCS06841.1"/>
    <property type="molecule type" value="Genomic_DNA"/>
</dbReference>
<comment type="caution">
    <text evidence="1">The sequence shown here is derived from an EMBL/GenBank/DDBJ whole genome shotgun (WGS) entry which is preliminary data.</text>
</comment>
<evidence type="ECO:0008006" key="3">
    <source>
        <dbReference type="Google" id="ProtNLM"/>
    </source>
</evidence>
<evidence type="ECO:0000313" key="2">
    <source>
        <dbReference type="Proteomes" id="UP000218282"/>
    </source>
</evidence>
<dbReference type="RefSeq" id="WP_096814448.1">
    <property type="nucleotide sequence ID" value="NZ_JXJW01000009.1"/>
</dbReference>
<dbReference type="AlphaFoldDB" id="A0A2A5S024"/>